<dbReference type="Pfam" id="PF23726">
    <property type="entry name" value="Beta-prop_RSE1_2nd"/>
    <property type="match status" value="1"/>
</dbReference>
<evidence type="ECO:0000259" key="5">
    <source>
        <dbReference type="Pfam" id="PF10433"/>
    </source>
</evidence>
<sequence length="1307" mass="148585">MDAYKEFIEPSRVGNCVGCNFMSTTTKNLIVGKGSLLQIFEVILLKQSTPSKPQYRLKLISQFKLHGTITDLKAIRTIENPHLDYLMVSTKYAKFSIIKWDHHLHTITTVSLHYYESSMQNSTYEKLAVSELLLEPTYNSCSCLRSKNLLCFLPFDVIDDEEDEDEDDEDEIEMDGEKSDILVNEEVPIARPRESLSFYDASFIIDAQTLDSSIETIVDMQFMYNYREPTVAILSSKSHSWAGILPKVKDNLQFSVMTLDLQTKTTISNYQDDTELALPLEDCCIVPIPNDHRVLMVLKSGEFYYINFELDGKTIKRVHIDIVEPKLYENVKLTYPGEVAVLDNDLLFFANENGNSPLVQVKYSDANQSHIKNENHANCVDEKEVEDEDEDEDDLYKEEEEEEEKLVLGKSQIEFVHHDELINNGPISSFTLSVYSPEKFKSNLPNPNYNEVSIIANAGTHSQSKLNIITPTIQPIIASSLTFSQVNRMWNLNQKYLITSDDINFKSEIFQIEKSFARLNSKHFINDELTINMHELNNGKFILQITPKQIVLYNNAFKKRLSLNDEIKDDEILSSILRDEFLMIFLASGDVMIFSINTYNESYSKIEIPKMLTDSIITTGYIANSHLLSAVSKNVNLLLNKGVKRRHSSVSGSTPASTPAAKVGHQTAASRPQGPKSKTFILVTGDNRIVAFNRFHNQKCYQLNDVDRFTDNLTLAFFDPNEAPPDPFIKQIILSELGDKYHKEEYLTILTIGGEVMMYKLYFDGENYMFRKEKDLTITGAPENAYPQGTMIERRLVYFPNLNGYTCIFLTGIIPYLILKPIHSIPRIFQFSKIPAVSISAFSDSKIKNGLIFLDNSKNARICELSLDFIYEFDLPMRHILIGESIKSIAYHQASNTYILSTFKEIPYNCLDEDEKPISGLYPDKQPRATSYKGSIKLISPYNWTVIDSFDLDDNEIGMNIKSMILDVGSASKKFKNKKEFVVIGTGKYRMEDLSSNGSFKILEIIDIVPEPGRPETNHKFKEIFQEDTRGAITSICEVSGRFLVAQGQKVIVRDLQDDGVVPVAFLDTSVYVSETKSCGNLVLIADPLKSIWLVGFDAEPFRMIMLGKDLQHLNVNCADFICKDEEIYIVVADNNNVLHLIQYDPEDPQSLNGQRLLSKAAFETGSSISCLRSIPTCESDFESGEKKATPGDDTQIIGSTSDGSFFNVFPVDESTYRRMYILQQQLTDKEYHYCGLNPRLNRFGGAMKISVNETNAKPMLDYDLIRSYTKLNEDRKTNLASKVSSKNIYQDLWKDIFACEHSLEGM</sequence>
<protein>
    <submittedName>
        <fullName evidence="7">CFT1</fullName>
    </submittedName>
</protein>
<dbReference type="GeneID" id="73467285"/>
<keyword evidence="1" id="KW-0507">mRNA processing</keyword>
<dbReference type="InterPro" id="IPR050358">
    <property type="entry name" value="RSE1/DDB1/CFT1"/>
</dbReference>
<evidence type="ECO:0000256" key="2">
    <source>
        <dbReference type="ARBA" id="ARBA00023242"/>
    </source>
</evidence>
<dbReference type="InterPro" id="IPR004871">
    <property type="entry name" value="RSE1/DDB1/CPSF1_C"/>
</dbReference>
<feature type="domain" description="RSE1/DDB1/CPSF1 C-terminal" evidence="4">
    <location>
        <begin position="934"/>
        <end position="1270"/>
    </location>
</feature>
<dbReference type="GO" id="GO:0005634">
    <property type="term" value="C:nucleus"/>
    <property type="evidence" value="ECO:0007669"/>
    <property type="project" value="InterPro"/>
</dbReference>
<comment type="caution">
    <text evidence="7">The sequence shown here is derived from an EMBL/GenBank/DDBJ whole genome shotgun (WGS) entry which is preliminary data.</text>
</comment>
<accession>A0A8J5QSY5</accession>
<evidence type="ECO:0000256" key="1">
    <source>
        <dbReference type="ARBA" id="ARBA00022664"/>
    </source>
</evidence>
<evidence type="ECO:0000313" key="8">
    <source>
        <dbReference type="Proteomes" id="UP000694255"/>
    </source>
</evidence>
<evidence type="ECO:0000313" key="7">
    <source>
        <dbReference type="EMBL" id="KAG7666054.1"/>
    </source>
</evidence>
<gene>
    <name evidence="7" type="ORF">J8A68_000484</name>
</gene>
<dbReference type="RefSeq" id="XP_049266286.1">
    <property type="nucleotide sequence ID" value="XM_049408865.1"/>
</dbReference>
<dbReference type="PANTHER" id="PTHR10644">
    <property type="entry name" value="DNA REPAIR/RNA PROCESSING CPSF FAMILY"/>
    <property type="match status" value="1"/>
</dbReference>
<feature type="domain" description="RSE1/DDB1/CPSF1 first beta-propeller" evidence="5">
    <location>
        <begin position="15"/>
        <end position="123"/>
    </location>
</feature>
<dbReference type="Pfam" id="PF03178">
    <property type="entry name" value="CPSF_A"/>
    <property type="match status" value="1"/>
</dbReference>
<dbReference type="Proteomes" id="UP000694255">
    <property type="component" value="Unassembled WGS sequence"/>
</dbReference>
<keyword evidence="2" id="KW-0539">Nucleus</keyword>
<evidence type="ECO:0000259" key="6">
    <source>
        <dbReference type="Pfam" id="PF23726"/>
    </source>
</evidence>
<dbReference type="OrthoDB" id="6109at2759"/>
<reference evidence="7 8" key="1">
    <citation type="journal article" date="2021" name="DNA Res.">
        <title>Genome analysis of Candida subhashii reveals its hybrid nature and dual mitochondrial genome conformations.</title>
        <authorList>
            <person name="Mixao V."/>
            <person name="Hegedusova E."/>
            <person name="Saus E."/>
            <person name="Pryszcz L.P."/>
            <person name="Cillingova A."/>
            <person name="Nosek J."/>
            <person name="Gabaldon T."/>
        </authorList>
    </citation>
    <scope>NUCLEOTIDE SEQUENCE [LARGE SCALE GENOMIC DNA]</scope>
    <source>
        <strain evidence="7 8">CBS 10753</strain>
    </source>
</reference>
<dbReference type="InterPro" id="IPR058543">
    <property type="entry name" value="Beta-prop_RSE1/DDB1/CPSF1_2nd"/>
</dbReference>
<evidence type="ECO:0000256" key="3">
    <source>
        <dbReference type="SAM" id="MobiDB-lite"/>
    </source>
</evidence>
<feature type="region of interest" description="Disordered" evidence="3">
    <location>
        <begin position="646"/>
        <end position="676"/>
    </location>
</feature>
<evidence type="ECO:0000259" key="4">
    <source>
        <dbReference type="Pfam" id="PF03178"/>
    </source>
</evidence>
<dbReference type="Pfam" id="PF10433">
    <property type="entry name" value="Beta-prop_RSE1_1st"/>
    <property type="match status" value="1"/>
</dbReference>
<proteinExistence type="predicted"/>
<keyword evidence="8" id="KW-1185">Reference proteome</keyword>
<name>A0A8J5QSY5_9ASCO</name>
<organism evidence="7 8">
    <name type="scientific">[Candida] subhashii</name>
    <dbReference type="NCBI Taxonomy" id="561895"/>
    <lineage>
        <taxon>Eukaryota</taxon>
        <taxon>Fungi</taxon>
        <taxon>Dikarya</taxon>
        <taxon>Ascomycota</taxon>
        <taxon>Saccharomycotina</taxon>
        <taxon>Pichiomycetes</taxon>
        <taxon>Debaryomycetaceae</taxon>
        <taxon>Spathaspora</taxon>
    </lineage>
</organism>
<dbReference type="GO" id="GO:0003676">
    <property type="term" value="F:nucleic acid binding"/>
    <property type="evidence" value="ECO:0007669"/>
    <property type="project" value="InterPro"/>
</dbReference>
<dbReference type="EMBL" id="JAGSYN010000044">
    <property type="protein sequence ID" value="KAG7666054.1"/>
    <property type="molecule type" value="Genomic_DNA"/>
</dbReference>
<feature type="domain" description="RSE1/DDB1/CPSF1 second beta-propeller" evidence="6">
    <location>
        <begin position="477"/>
        <end position="865"/>
    </location>
</feature>
<dbReference type="GO" id="GO:0006397">
    <property type="term" value="P:mRNA processing"/>
    <property type="evidence" value="ECO:0007669"/>
    <property type="project" value="UniProtKB-KW"/>
</dbReference>
<dbReference type="InterPro" id="IPR018846">
    <property type="entry name" value="Beta-prop_RSE1/DDB1/CPSF1_1st"/>
</dbReference>